<dbReference type="PANTHER" id="PTHR47354:SF5">
    <property type="entry name" value="PROTEIN RFBI"/>
    <property type="match status" value="1"/>
</dbReference>
<dbReference type="Pfam" id="PF00970">
    <property type="entry name" value="FAD_binding_6"/>
    <property type="match status" value="1"/>
</dbReference>
<dbReference type="Gene3D" id="3.10.20.30">
    <property type="match status" value="1"/>
</dbReference>
<dbReference type="EMBL" id="LC339836">
    <property type="protein sequence ID" value="BBB44452.1"/>
    <property type="molecule type" value="Genomic_DNA"/>
</dbReference>
<name>A0A2Z5W3S0_9ALTE</name>
<accession>A0A2Z5W3S0</accession>
<protein>
    <submittedName>
        <fullName evidence="5">Xylene monooxygenase electron transfer component</fullName>
    </submittedName>
</protein>
<dbReference type="InterPro" id="IPR008333">
    <property type="entry name" value="Cbr1-like_FAD-bd_dom"/>
</dbReference>
<dbReference type="SUPFAM" id="SSF52343">
    <property type="entry name" value="Ferredoxin reductase-like, C-terminal NADP-linked domain"/>
    <property type="match status" value="1"/>
</dbReference>
<keyword evidence="1" id="KW-0830">Ubiquinone</keyword>
<dbReference type="InterPro" id="IPR017938">
    <property type="entry name" value="Riboflavin_synthase-like_b-brl"/>
</dbReference>
<evidence type="ECO:0000259" key="3">
    <source>
        <dbReference type="PROSITE" id="PS51085"/>
    </source>
</evidence>
<dbReference type="AlphaFoldDB" id="A0A2Z5W3S0"/>
<comment type="cofactor">
    <cofactor evidence="2">
        <name>[2Fe-2S] cluster</name>
        <dbReference type="ChEBI" id="CHEBI:190135"/>
    </cofactor>
</comment>
<evidence type="ECO:0000313" key="5">
    <source>
        <dbReference type="EMBL" id="BBB44452.1"/>
    </source>
</evidence>
<dbReference type="InterPro" id="IPR006058">
    <property type="entry name" value="2Fe2S_fd_BS"/>
</dbReference>
<dbReference type="Gene3D" id="2.40.30.10">
    <property type="entry name" value="Translation factors"/>
    <property type="match status" value="1"/>
</dbReference>
<dbReference type="Pfam" id="PF00175">
    <property type="entry name" value="NAD_binding_1"/>
    <property type="match status" value="1"/>
</dbReference>
<dbReference type="InterPro" id="IPR017927">
    <property type="entry name" value="FAD-bd_FR_type"/>
</dbReference>
<dbReference type="InterPro" id="IPR001709">
    <property type="entry name" value="Flavoprot_Pyr_Nucl_cyt_Rdtase"/>
</dbReference>
<dbReference type="GO" id="GO:0004497">
    <property type="term" value="F:monooxygenase activity"/>
    <property type="evidence" value="ECO:0007669"/>
    <property type="project" value="UniProtKB-KW"/>
</dbReference>
<dbReference type="CDD" id="cd00207">
    <property type="entry name" value="fer2"/>
    <property type="match status" value="1"/>
</dbReference>
<dbReference type="InterPro" id="IPR001433">
    <property type="entry name" value="OxRdtase_FAD/NAD-bd"/>
</dbReference>
<gene>
    <name evidence="5" type="primary">xylA</name>
</gene>
<dbReference type="RefSeq" id="WP_342632593.1">
    <property type="nucleotide sequence ID" value="NZ_AP031496.1"/>
</dbReference>
<sequence length="350" mass="38310">MFEKIIGLFAPSRELTVSVRGQGVEFKVPRGQTILESALHHGLAFPHDCKVGSCGSCKYKLVSGKISELASSAMGLSGDLYQSGYRLGCQSIPKEDLEIELDSELGRAIVPEETIALISEQKTLAHDVIGLTLMPEKPIAFNPGQYADIEYTELSVVRSYSFSTPAQADGSLNFHVRLVPGGVFSGWLFGGDRTGTTVTLRGPYGQFGFHESDDVMVCVAGGTGLAPIKCILESMTGTQRERDVFLFFGVRQQRDLYCLEQIQALQRDWGGHLELIPVLSEEPATSSWKGKRGMVTEYFQEYLQGRSCEAYLCGPPPMVDAAETELLRLGVAHGSIYADRFYNRTAATAQ</sequence>
<proteinExistence type="predicted"/>
<dbReference type="InterPro" id="IPR050415">
    <property type="entry name" value="MRET"/>
</dbReference>
<reference evidence="5" key="1">
    <citation type="journal article" date="2018" name="FEMS Microbiol. Lett.">
        <title>Isolation of marine xylene-utilizing bacteria and characterization of Halioxenophilus aromaticivorans gen. nov., sp. nov. and its xylene degradation gene cluster.</title>
        <authorList>
            <person name="Iwaki H."/>
            <person name="Yamamoto T."/>
            <person name="Hasegawa Y."/>
        </authorList>
    </citation>
    <scope>NUCLEOTIDE SEQUENCE</scope>
    <source>
        <strain evidence="5">KU68F</strain>
    </source>
</reference>
<dbReference type="InterPro" id="IPR001041">
    <property type="entry name" value="2Fe-2S_ferredoxin-type"/>
</dbReference>
<feature type="domain" description="2Fe-2S ferredoxin-type" evidence="3">
    <location>
        <begin position="13"/>
        <end position="105"/>
    </location>
</feature>
<dbReference type="Gene3D" id="3.40.50.80">
    <property type="entry name" value="Nucleotide-binding domain of ferredoxin-NADP reductase (FNR) module"/>
    <property type="match status" value="1"/>
</dbReference>
<evidence type="ECO:0000256" key="2">
    <source>
        <dbReference type="ARBA" id="ARBA00034078"/>
    </source>
</evidence>
<dbReference type="GO" id="GO:0051537">
    <property type="term" value="F:2 iron, 2 sulfur cluster binding"/>
    <property type="evidence" value="ECO:0007669"/>
    <property type="project" value="InterPro"/>
</dbReference>
<dbReference type="Pfam" id="PF00111">
    <property type="entry name" value="Fer2"/>
    <property type="match status" value="1"/>
</dbReference>
<evidence type="ECO:0000259" key="4">
    <source>
        <dbReference type="PROSITE" id="PS51384"/>
    </source>
</evidence>
<dbReference type="InterPro" id="IPR012675">
    <property type="entry name" value="Beta-grasp_dom_sf"/>
</dbReference>
<dbReference type="InterPro" id="IPR039261">
    <property type="entry name" value="FNR_nucleotide-bd"/>
</dbReference>
<keyword evidence="5" id="KW-0503">Monooxygenase</keyword>
<dbReference type="PROSITE" id="PS51384">
    <property type="entry name" value="FAD_FR"/>
    <property type="match status" value="1"/>
</dbReference>
<dbReference type="PROSITE" id="PS00197">
    <property type="entry name" value="2FE2S_FER_1"/>
    <property type="match status" value="1"/>
</dbReference>
<feature type="domain" description="FAD-binding FR-type" evidence="4">
    <location>
        <begin position="111"/>
        <end position="210"/>
    </location>
</feature>
<dbReference type="PROSITE" id="PS51085">
    <property type="entry name" value="2FE2S_FER_2"/>
    <property type="match status" value="1"/>
</dbReference>
<dbReference type="SUPFAM" id="SSF63380">
    <property type="entry name" value="Riboflavin synthase domain-like"/>
    <property type="match status" value="1"/>
</dbReference>
<evidence type="ECO:0000256" key="1">
    <source>
        <dbReference type="ARBA" id="ARBA00023075"/>
    </source>
</evidence>
<dbReference type="PANTHER" id="PTHR47354">
    <property type="entry name" value="NADH OXIDOREDUCTASE HCR"/>
    <property type="match status" value="1"/>
</dbReference>
<keyword evidence="5" id="KW-0560">Oxidoreductase</keyword>
<dbReference type="PRINTS" id="PR00410">
    <property type="entry name" value="PHEHYDRXLASE"/>
</dbReference>
<organism evidence="5">
    <name type="scientific">Halioxenophilus aromaticivorans</name>
    <dbReference type="NCBI Taxonomy" id="1306992"/>
    <lineage>
        <taxon>Bacteria</taxon>
        <taxon>Pseudomonadati</taxon>
        <taxon>Pseudomonadota</taxon>
        <taxon>Gammaproteobacteria</taxon>
        <taxon>Alteromonadales</taxon>
        <taxon>Alteromonadaceae</taxon>
        <taxon>Halioxenophilus</taxon>
    </lineage>
</organism>
<dbReference type="SUPFAM" id="SSF54292">
    <property type="entry name" value="2Fe-2S ferredoxin-like"/>
    <property type="match status" value="1"/>
</dbReference>
<dbReference type="InterPro" id="IPR036010">
    <property type="entry name" value="2Fe-2S_ferredoxin-like_sf"/>
</dbReference>
<dbReference type="PRINTS" id="PR00371">
    <property type="entry name" value="FPNCR"/>
</dbReference>